<sequence>MNKRIEYIDRAKGIAIQLVVIGYLMAFHFAVRRLFSKVLKIVGTPCFRELLVFSGKCIRLRINFYTYARKFLPVSP</sequence>
<reference evidence="2 3" key="1">
    <citation type="submission" date="2011-12" db="EMBL/GenBank/DDBJ databases">
        <title>The Genome Sequence of Prevotella micans F0438.</title>
        <authorList>
            <consortium name="The Broad Institute Genome Sequencing Platform"/>
            <person name="Earl A."/>
            <person name="Ward D."/>
            <person name="Feldgarden M."/>
            <person name="Gevers D."/>
            <person name="Izard J."/>
            <person name="Baranova O.V."/>
            <person name="Blanton J.M."/>
            <person name="Wade W.G."/>
            <person name="Dewhirst F.E."/>
            <person name="Young S.K."/>
            <person name="Zeng Q."/>
            <person name="Gargeya S."/>
            <person name="Fitzgerald M."/>
            <person name="Haas B."/>
            <person name="Abouelleil A."/>
            <person name="Alvarado L."/>
            <person name="Arachchi H.M."/>
            <person name="Berlin A."/>
            <person name="Chapman S.B."/>
            <person name="Gearin G."/>
            <person name="Goldberg J."/>
            <person name="Griggs A."/>
            <person name="Gujja S."/>
            <person name="Hansen M."/>
            <person name="Heiman D."/>
            <person name="Howarth C."/>
            <person name="Larimer J."/>
            <person name="Lui A."/>
            <person name="MacDonald P.J.P."/>
            <person name="McCowen C."/>
            <person name="Montmayeur A."/>
            <person name="Murphy C."/>
            <person name="Neiman D."/>
            <person name="Pearson M."/>
            <person name="Priest M."/>
            <person name="Roberts A."/>
            <person name="Saif S."/>
            <person name="Shea T."/>
            <person name="Sisk P."/>
            <person name="Stolte C."/>
            <person name="Sykes S."/>
            <person name="Wortman J."/>
            <person name="Nusbaum C."/>
            <person name="Birren B."/>
        </authorList>
    </citation>
    <scope>NUCLEOTIDE SEQUENCE [LARGE SCALE GENOMIC DNA]</scope>
    <source>
        <strain evidence="2 3">F0438</strain>
    </source>
</reference>
<dbReference type="Proteomes" id="UP000016023">
    <property type="component" value="Unassembled WGS sequence"/>
</dbReference>
<evidence type="ECO:0008006" key="4">
    <source>
        <dbReference type="Google" id="ProtNLM"/>
    </source>
</evidence>
<protein>
    <recommendedName>
        <fullName evidence="4">YWFCY domain-containing protein</fullName>
    </recommendedName>
</protein>
<dbReference type="EMBL" id="AGWK01000027">
    <property type="protein sequence ID" value="EHO71529.1"/>
    <property type="molecule type" value="Genomic_DNA"/>
</dbReference>
<dbReference type="AlphaFoldDB" id="H1Q1Q9"/>
<feature type="transmembrane region" description="Helical" evidence="1">
    <location>
        <begin position="14"/>
        <end position="31"/>
    </location>
</feature>
<evidence type="ECO:0000256" key="1">
    <source>
        <dbReference type="SAM" id="Phobius"/>
    </source>
</evidence>
<organism evidence="2 3">
    <name type="scientific">Prevotella micans F0438</name>
    <dbReference type="NCBI Taxonomy" id="883158"/>
    <lineage>
        <taxon>Bacteria</taxon>
        <taxon>Pseudomonadati</taxon>
        <taxon>Bacteroidota</taxon>
        <taxon>Bacteroidia</taxon>
        <taxon>Bacteroidales</taxon>
        <taxon>Prevotellaceae</taxon>
        <taxon>Prevotella</taxon>
    </lineage>
</organism>
<keyword evidence="1" id="KW-1133">Transmembrane helix</keyword>
<keyword evidence="3" id="KW-1185">Reference proteome</keyword>
<keyword evidence="1" id="KW-0472">Membrane</keyword>
<dbReference type="HOGENOM" id="CLU_2651422_0_0_10"/>
<comment type="caution">
    <text evidence="2">The sequence shown here is derived from an EMBL/GenBank/DDBJ whole genome shotgun (WGS) entry which is preliminary data.</text>
</comment>
<dbReference type="STRING" id="883158.HMPREF9140_00847"/>
<gene>
    <name evidence="2" type="ORF">HMPREF9140_00847</name>
</gene>
<keyword evidence="1" id="KW-0812">Transmembrane</keyword>
<name>H1Q1Q9_9BACT</name>
<evidence type="ECO:0000313" key="3">
    <source>
        <dbReference type="Proteomes" id="UP000016023"/>
    </source>
</evidence>
<proteinExistence type="predicted"/>
<accession>H1Q1Q9</accession>
<evidence type="ECO:0000313" key="2">
    <source>
        <dbReference type="EMBL" id="EHO71529.1"/>
    </source>
</evidence>